<dbReference type="Proteomes" id="UP001595791">
    <property type="component" value="Unassembled WGS sequence"/>
</dbReference>
<keyword evidence="4 7" id="KW-0862">Zinc</keyword>
<feature type="binding site" evidence="7">
    <location>
        <position position="54"/>
    </location>
    <ligand>
        <name>L-glutamate</name>
        <dbReference type="ChEBI" id="CHEBI:29985"/>
    </ligand>
</feature>
<evidence type="ECO:0000259" key="9">
    <source>
        <dbReference type="Pfam" id="PF00749"/>
    </source>
</evidence>
<evidence type="ECO:0000313" key="11">
    <source>
        <dbReference type="Proteomes" id="UP001595791"/>
    </source>
</evidence>
<evidence type="ECO:0000256" key="2">
    <source>
        <dbReference type="ARBA" id="ARBA00022723"/>
    </source>
</evidence>
<dbReference type="HAMAP" id="MF_01428">
    <property type="entry name" value="Glu_Q_tRNA_synth"/>
    <property type="match status" value="1"/>
</dbReference>
<dbReference type="Pfam" id="PF00749">
    <property type="entry name" value="tRNA-synt_1c"/>
    <property type="match status" value="1"/>
</dbReference>
<dbReference type="NCBIfam" id="TIGR03838">
    <property type="entry name" value="queuosine_YadB"/>
    <property type="match status" value="1"/>
</dbReference>
<dbReference type="InterPro" id="IPR014729">
    <property type="entry name" value="Rossmann-like_a/b/a_fold"/>
</dbReference>
<dbReference type="NCBIfam" id="NF004313">
    <property type="entry name" value="PRK05710.1-2"/>
    <property type="match status" value="1"/>
</dbReference>
<keyword evidence="3 7" id="KW-0547">Nucleotide-binding</keyword>
<name>A0ABV8ML99_9NEIS</name>
<feature type="binding site" evidence="7">
    <location>
        <position position="248"/>
    </location>
    <ligand>
        <name>ATP</name>
        <dbReference type="ChEBI" id="CHEBI:30616"/>
    </ligand>
</feature>
<comment type="cofactor">
    <cofactor evidence="7">
        <name>Zn(2+)</name>
        <dbReference type="ChEBI" id="CHEBI:29105"/>
    </cofactor>
    <text evidence="7">Binds 1 zinc ion per subunit.</text>
</comment>
<dbReference type="PRINTS" id="PR00987">
    <property type="entry name" value="TRNASYNTHGLU"/>
</dbReference>
<dbReference type="EMBL" id="JBHSBU010000001">
    <property type="protein sequence ID" value="MFC4158076.1"/>
    <property type="molecule type" value="Genomic_DNA"/>
</dbReference>
<dbReference type="InterPro" id="IPR049940">
    <property type="entry name" value="GluQ/Sye"/>
</dbReference>
<evidence type="ECO:0000256" key="4">
    <source>
        <dbReference type="ARBA" id="ARBA00022833"/>
    </source>
</evidence>
<accession>A0ABV8ML99</accession>
<evidence type="ECO:0000313" key="10">
    <source>
        <dbReference type="EMBL" id="MFC4158076.1"/>
    </source>
</evidence>
<feature type="binding site" evidence="7">
    <location>
        <position position="112"/>
    </location>
    <ligand>
        <name>Zn(2+)</name>
        <dbReference type="ChEBI" id="CHEBI:29105"/>
    </ligand>
</feature>
<dbReference type="SUPFAM" id="SSF52374">
    <property type="entry name" value="Nucleotidylyl transferase"/>
    <property type="match status" value="1"/>
</dbReference>
<keyword evidence="2 7" id="KW-0479">Metal-binding</keyword>
<dbReference type="GO" id="GO:0016874">
    <property type="term" value="F:ligase activity"/>
    <property type="evidence" value="ECO:0007669"/>
    <property type="project" value="UniProtKB-KW"/>
</dbReference>
<proteinExistence type="inferred from homology"/>
<feature type="short sequence motif" description="'KMSKS' region" evidence="7">
    <location>
        <begin position="245"/>
        <end position="249"/>
    </location>
</feature>
<feature type="binding site" evidence="7">
    <location>
        <begin position="18"/>
        <end position="22"/>
    </location>
    <ligand>
        <name>L-glutamate</name>
        <dbReference type="ChEBI" id="CHEBI:29985"/>
    </ligand>
</feature>
<keyword evidence="11" id="KW-1185">Reference proteome</keyword>
<feature type="binding site" evidence="7">
    <location>
        <position position="189"/>
    </location>
    <ligand>
        <name>L-glutamate</name>
        <dbReference type="ChEBI" id="CHEBI:29985"/>
    </ligand>
</feature>
<dbReference type="InterPro" id="IPR022380">
    <property type="entry name" value="Glu-Q_tRNA(Asp)_Synthase"/>
</dbReference>
<feature type="binding site" evidence="7">
    <location>
        <position position="110"/>
    </location>
    <ligand>
        <name>Zn(2+)</name>
        <dbReference type="ChEBI" id="CHEBI:29105"/>
    </ligand>
</feature>
<feature type="short sequence motif" description="'HIGH' region" evidence="7">
    <location>
        <begin position="21"/>
        <end position="31"/>
    </location>
</feature>
<sequence length="315" mass="34374">MVIFKDTPPILPPRYRGRFAPSPSGPLHIGSLLAAMASRLEARAHGGEWLVRIEDLDPPREQPGASAAILRTLEALGFEWDGEVSYQSQRHALYEAALQQLREAGLAYPCGCTRREIADSSLRGIDGPVYPGYCRHGLAPGRSARAWRLRVAPGVEIAYTDAIQGRRVQALASEVGDFILRRADGYFAYQLAVVVDDAAQGVTDVVRGADLLDSTPRQVYLCQCLGLKAFRYAHLPVLVNEAGEKLSKQTLAPAVEVTEGAALLVRVLRYLGQTVPKELETVSIAEVWRWADAHWSLEAVPKRLGIPVQAAMGGM</sequence>
<protein>
    <recommendedName>
        <fullName evidence="7">Glutamyl-Q tRNA(Asp) synthetase</fullName>
        <shortName evidence="7">Glu-Q-RSs</shortName>
        <ecNumber evidence="7">6.1.1.-</ecNumber>
    </recommendedName>
</protein>
<keyword evidence="6 7" id="KW-0030">Aminoacyl-tRNA synthetase</keyword>
<evidence type="ECO:0000256" key="1">
    <source>
        <dbReference type="ARBA" id="ARBA00022598"/>
    </source>
</evidence>
<evidence type="ECO:0000256" key="6">
    <source>
        <dbReference type="ARBA" id="ARBA00023146"/>
    </source>
</evidence>
<keyword evidence="8" id="KW-0648">Protein biosynthesis</keyword>
<dbReference type="NCBIfam" id="NF004314">
    <property type="entry name" value="PRK05710.1-3"/>
    <property type="match status" value="1"/>
</dbReference>
<evidence type="ECO:0000256" key="7">
    <source>
        <dbReference type="HAMAP-Rule" id="MF_01428"/>
    </source>
</evidence>
<organism evidence="10 11">
    <name type="scientific">Chitinimonas lacunae</name>
    <dbReference type="NCBI Taxonomy" id="1963018"/>
    <lineage>
        <taxon>Bacteria</taxon>
        <taxon>Pseudomonadati</taxon>
        <taxon>Pseudomonadota</taxon>
        <taxon>Betaproteobacteria</taxon>
        <taxon>Neisseriales</taxon>
        <taxon>Chitinibacteraceae</taxon>
        <taxon>Chitinimonas</taxon>
    </lineage>
</organism>
<comment type="function">
    <text evidence="7">Catalyzes the tRNA-independent activation of glutamate in presence of ATP and the subsequent transfer of glutamate onto a tRNA(Asp). Glutamate is transferred on the 2-amino-5-(4,5-dihydroxy-2-cyclopenten-1-yl) moiety of the queuosine in the wobble position of the QUC anticodon.</text>
</comment>
<evidence type="ECO:0000256" key="8">
    <source>
        <dbReference type="RuleBase" id="RU363037"/>
    </source>
</evidence>
<evidence type="ECO:0000256" key="3">
    <source>
        <dbReference type="ARBA" id="ARBA00022741"/>
    </source>
</evidence>
<feature type="binding site" evidence="7">
    <location>
        <position position="130"/>
    </location>
    <ligand>
        <name>Zn(2+)</name>
        <dbReference type="ChEBI" id="CHEBI:29105"/>
    </ligand>
</feature>
<dbReference type="InterPro" id="IPR020058">
    <property type="entry name" value="Glu/Gln-tRNA-synth_Ib_cat-dom"/>
</dbReference>
<dbReference type="PANTHER" id="PTHR43311">
    <property type="entry name" value="GLUTAMATE--TRNA LIGASE"/>
    <property type="match status" value="1"/>
</dbReference>
<feature type="domain" description="Glutamyl/glutaminyl-tRNA synthetase class Ib catalytic" evidence="9">
    <location>
        <begin position="16"/>
        <end position="290"/>
    </location>
</feature>
<keyword evidence="5 7" id="KW-0067">ATP-binding</keyword>
<dbReference type="EC" id="6.1.1.-" evidence="7"/>
<reference evidence="11" key="1">
    <citation type="journal article" date="2019" name="Int. J. Syst. Evol. Microbiol.">
        <title>The Global Catalogue of Microorganisms (GCM) 10K type strain sequencing project: providing services to taxonomists for standard genome sequencing and annotation.</title>
        <authorList>
            <consortium name="The Broad Institute Genomics Platform"/>
            <consortium name="The Broad Institute Genome Sequencing Center for Infectious Disease"/>
            <person name="Wu L."/>
            <person name="Ma J."/>
        </authorList>
    </citation>
    <scope>NUCLEOTIDE SEQUENCE [LARGE SCALE GENOMIC DNA]</scope>
    <source>
        <strain evidence="11">LMG 29894</strain>
    </source>
</reference>
<comment type="similarity">
    <text evidence="7">Belongs to the class-I aminoacyl-tRNA synthetase family. GluQ subfamily.</text>
</comment>
<gene>
    <name evidence="10" type="primary">gluQRS</name>
    <name evidence="7" type="synonym">gluQ</name>
    <name evidence="10" type="ORF">ACFOW7_01770</name>
</gene>
<dbReference type="Gene3D" id="3.40.50.620">
    <property type="entry name" value="HUPs"/>
    <property type="match status" value="1"/>
</dbReference>
<dbReference type="PANTHER" id="PTHR43311:SF1">
    <property type="entry name" value="GLUTAMYL-Q TRNA(ASP) SYNTHETASE"/>
    <property type="match status" value="1"/>
</dbReference>
<keyword evidence="1 7" id="KW-0436">Ligase</keyword>
<evidence type="ECO:0000256" key="5">
    <source>
        <dbReference type="ARBA" id="ARBA00022840"/>
    </source>
</evidence>
<comment type="caution">
    <text evidence="10">The sequence shown here is derived from an EMBL/GenBank/DDBJ whole genome shotgun (WGS) entry which is preliminary data.</text>
</comment>
<feature type="binding site" evidence="7">
    <location>
        <position position="134"/>
    </location>
    <ligand>
        <name>Zn(2+)</name>
        <dbReference type="ChEBI" id="CHEBI:29105"/>
    </ligand>
</feature>
<feature type="binding site" evidence="7">
    <location>
        <position position="207"/>
    </location>
    <ligand>
        <name>L-glutamate</name>
        <dbReference type="ChEBI" id="CHEBI:29985"/>
    </ligand>
</feature>
<dbReference type="InterPro" id="IPR000924">
    <property type="entry name" value="Glu/Gln-tRNA-synth"/>
</dbReference>
<dbReference type="RefSeq" id="WP_378160373.1">
    <property type="nucleotide sequence ID" value="NZ_JBHSBU010000001.1"/>
</dbReference>